<proteinExistence type="predicted"/>
<evidence type="ECO:0000313" key="2">
    <source>
        <dbReference type="Proteomes" id="UP000283295"/>
    </source>
</evidence>
<dbReference type="OrthoDB" id="9790372at2"/>
<dbReference type="RefSeq" id="WP_022058974.1">
    <property type="nucleotide sequence ID" value="NZ_CABIWG010000001.1"/>
</dbReference>
<dbReference type="EMBL" id="QRVK01000046">
    <property type="protein sequence ID" value="RGS37238.1"/>
    <property type="molecule type" value="Genomic_DNA"/>
</dbReference>
<dbReference type="GeneID" id="92832191"/>
<accession>A0A3R5ZZ24</accession>
<dbReference type="Pfam" id="PF02620">
    <property type="entry name" value="YceD"/>
    <property type="match status" value="1"/>
</dbReference>
<dbReference type="InterPro" id="IPR003772">
    <property type="entry name" value="YceD"/>
</dbReference>
<sequence length="171" mass="19257">MLIDLSEILSTEGLTKSVEVHVGFDSFQFKGMDYRIGQADDFQLDLVNDGKNRVKVSGSTDIVMELVCDRCLEEFERTFHIDIDTVIDTSVLDSDKVDEIDELSYFEDCNIDMDALLKKELMGLVPIQILCKDDCKGLCKVCGTNLNHGTCNCDDFVPDPRLSVFNDILKN</sequence>
<evidence type="ECO:0000313" key="1">
    <source>
        <dbReference type="EMBL" id="RGS37238.1"/>
    </source>
</evidence>
<dbReference type="AlphaFoldDB" id="A0A3R5ZZ24"/>
<name>A0A3R5ZZ24_9FIRM</name>
<comment type="caution">
    <text evidence="1">The sequence shown here is derived from an EMBL/GenBank/DDBJ whole genome shotgun (WGS) entry which is preliminary data.</text>
</comment>
<reference evidence="1 2" key="1">
    <citation type="submission" date="2018-08" db="EMBL/GenBank/DDBJ databases">
        <title>A genome reference for cultivated species of the human gut microbiota.</title>
        <authorList>
            <person name="Zou Y."/>
            <person name="Xue W."/>
            <person name="Luo G."/>
        </authorList>
    </citation>
    <scope>NUCLEOTIDE SEQUENCE [LARGE SCALE GENOMIC DNA]</scope>
    <source>
        <strain evidence="1 2">AF22-21</strain>
    </source>
</reference>
<protein>
    <submittedName>
        <fullName evidence="1">DUF177 domain-containing protein</fullName>
    </submittedName>
</protein>
<organism evidence="1 2">
    <name type="scientific">Coprococcus eutactus</name>
    <dbReference type="NCBI Taxonomy" id="33043"/>
    <lineage>
        <taxon>Bacteria</taxon>
        <taxon>Bacillati</taxon>
        <taxon>Bacillota</taxon>
        <taxon>Clostridia</taxon>
        <taxon>Lachnospirales</taxon>
        <taxon>Lachnospiraceae</taxon>
        <taxon>Coprococcus</taxon>
    </lineage>
</organism>
<gene>
    <name evidence="1" type="ORF">DWX94_12425</name>
</gene>
<dbReference type="Proteomes" id="UP000283295">
    <property type="component" value="Unassembled WGS sequence"/>
</dbReference>